<dbReference type="EC" id="2.7.13.3" evidence="2"/>
<evidence type="ECO:0000256" key="9">
    <source>
        <dbReference type="SAM" id="Coils"/>
    </source>
</evidence>
<sequence length="569" mass="63554">MAVMRKAPSVRLLRAIIDSLPFPVFVTDPVTHAIQFANRRFQRAPDADRHLCHHLFHLPGEVCQAPEGYCPRETISRTGQPFISEQMHLDAAGREHWVEVQAHPVFDSDGTLAHIVEFTLDITEAKRRQRAQERETAINSALAQLAAQLIDPRHGIEEMARLTLGHAKWLTGAPHGFVSHIRPDDGALVSSTLTEMIKHECRMSAPDQRIVFPPGPDGRFRGLFGVPLSTGRPLLVNDPARHPAAIGVPPGHIPLENFLAVPALLGQKVVGEIALANKPGGFTADDQTVVQRLAELYAAGLQRQQNEDALQQLNLDLEQRVQQRTAELRQTVRQLKQANRQLHVLSAETHRICEERLADMSRLIHDEIGQLLTGLKAGLSWVERHLGERRSDAARLRERCQELKGMADEALEVSRNLARELRPHLLDHLGLAAAIEWLVGQFRRRTGIAVDLRNDWQESDLPAAARVEVYRIIQEALTNVARHAKASRVEIRLTREAEGLVGRVIDNGIGISRARLQKGFSLGLPGMRERARAIGGTFEVQSRLRHGTEVCLVLPRRAARSPRRKARPT</sequence>
<dbReference type="SMART" id="SM00387">
    <property type="entry name" value="HATPase_c"/>
    <property type="match status" value="1"/>
</dbReference>
<protein>
    <recommendedName>
        <fullName evidence="2">histidine kinase</fullName>
        <ecNumber evidence="2">2.7.13.3</ecNumber>
    </recommendedName>
</protein>
<dbReference type="InterPro" id="IPR013656">
    <property type="entry name" value="PAS_4"/>
</dbReference>
<keyword evidence="9" id="KW-0175">Coiled coil</keyword>
<comment type="caution">
    <text evidence="12">The sequence shown here is derived from an EMBL/GenBank/DDBJ whole genome shotgun (WGS) entry which is preliminary data.</text>
</comment>
<feature type="coiled-coil region" evidence="9">
    <location>
        <begin position="318"/>
        <end position="348"/>
    </location>
</feature>
<dbReference type="InterPro" id="IPR011712">
    <property type="entry name" value="Sig_transdc_His_kin_sub3_dim/P"/>
</dbReference>
<dbReference type="Gene3D" id="3.30.450.40">
    <property type="match status" value="1"/>
</dbReference>
<dbReference type="InterPro" id="IPR005467">
    <property type="entry name" value="His_kinase_dom"/>
</dbReference>
<evidence type="ECO:0000256" key="4">
    <source>
        <dbReference type="ARBA" id="ARBA00022679"/>
    </source>
</evidence>
<dbReference type="PROSITE" id="PS50113">
    <property type="entry name" value="PAC"/>
    <property type="match status" value="1"/>
</dbReference>
<dbReference type="PANTHER" id="PTHR24421">
    <property type="entry name" value="NITRATE/NITRITE SENSOR PROTEIN NARX-RELATED"/>
    <property type="match status" value="1"/>
</dbReference>
<evidence type="ECO:0000256" key="1">
    <source>
        <dbReference type="ARBA" id="ARBA00000085"/>
    </source>
</evidence>
<accession>A0A367ZSP9</accession>
<keyword evidence="8" id="KW-0902">Two-component regulatory system</keyword>
<keyword evidence="4" id="KW-0808">Transferase</keyword>
<keyword evidence="3" id="KW-0597">Phosphoprotein</keyword>
<dbReference type="Pfam" id="PF13185">
    <property type="entry name" value="GAF_2"/>
    <property type="match status" value="1"/>
</dbReference>
<dbReference type="Pfam" id="PF02518">
    <property type="entry name" value="HATPase_c"/>
    <property type="match status" value="1"/>
</dbReference>
<dbReference type="CDD" id="cd16917">
    <property type="entry name" value="HATPase_UhpB-NarQ-NarX-like"/>
    <property type="match status" value="1"/>
</dbReference>
<dbReference type="GO" id="GO:0005524">
    <property type="term" value="F:ATP binding"/>
    <property type="evidence" value="ECO:0007669"/>
    <property type="project" value="UniProtKB-KW"/>
</dbReference>
<evidence type="ECO:0000259" key="11">
    <source>
        <dbReference type="PROSITE" id="PS50113"/>
    </source>
</evidence>
<comment type="catalytic activity">
    <reaction evidence="1">
        <text>ATP + protein L-histidine = ADP + protein N-phospho-L-histidine.</text>
        <dbReference type="EC" id="2.7.13.3"/>
    </reaction>
</comment>
<dbReference type="SMART" id="SM00065">
    <property type="entry name" value="GAF"/>
    <property type="match status" value="1"/>
</dbReference>
<evidence type="ECO:0000256" key="2">
    <source>
        <dbReference type="ARBA" id="ARBA00012438"/>
    </source>
</evidence>
<dbReference type="Pfam" id="PF08448">
    <property type="entry name" value="PAS_4"/>
    <property type="match status" value="1"/>
</dbReference>
<dbReference type="GO" id="GO:0016020">
    <property type="term" value="C:membrane"/>
    <property type="evidence" value="ECO:0007669"/>
    <property type="project" value="InterPro"/>
</dbReference>
<dbReference type="Proteomes" id="UP000252355">
    <property type="component" value="Unassembled WGS sequence"/>
</dbReference>
<dbReference type="Pfam" id="PF07730">
    <property type="entry name" value="HisKA_3"/>
    <property type="match status" value="1"/>
</dbReference>
<keyword evidence="7" id="KW-0067">ATP-binding</keyword>
<dbReference type="AlphaFoldDB" id="A0A367ZSP9"/>
<dbReference type="SUPFAM" id="SSF55785">
    <property type="entry name" value="PYP-like sensor domain (PAS domain)"/>
    <property type="match status" value="1"/>
</dbReference>
<gene>
    <name evidence="12" type="ORF">OZSIB_2550</name>
</gene>
<dbReference type="Gene3D" id="1.20.5.1930">
    <property type="match status" value="1"/>
</dbReference>
<dbReference type="EMBL" id="QOQW01000003">
    <property type="protein sequence ID" value="RCK81173.1"/>
    <property type="molecule type" value="Genomic_DNA"/>
</dbReference>
<dbReference type="InterPro" id="IPR003594">
    <property type="entry name" value="HATPase_dom"/>
</dbReference>
<evidence type="ECO:0000256" key="6">
    <source>
        <dbReference type="ARBA" id="ARBA00022777"/>
    </source>
</evidence>
<evidence type="ECO:0000256" key="8">
    <source>
        <dbReference type="ARBA" id="ARBA00023012"/>
    </source>
</evidence>
<dbReference type="GO" id="GO:0046983">
    <property type="term" value="F:protein dimerization activity"/>
    <property type="evidence" value="ECO:0007669"/>
    <property type="project" value="InterPro"/>
</dbReference>
<feature type="domain" description="Histidine kinase" evidence="10">
    <location>
        <begin position="363"/>
        <end position="558"/>
    </location>
</feature>
<proteinExistence type="predicted"/>
<dbReference type="InterPro" id="IPR003018">
    <property type="entry name" value="GAF"/>
</dbReference>
<evidence type="ECO:0000313" key="13">
    <source>
        <dbReference type="Proteomes" id="UP000252355"/>
    </source>
</evidence>
<evidence type="ECO:0000256" key="5">
    <source>
        <dbReference type="ARBA" id="ARBA00022741"/>
    </source>
</evidence>
<keyword evidence="5" id="KW-0547">Nucleotide-binding</keyword>
<dbReference type="InterPro" id="IPR050482">
    <property type="entry name" value="Sensor_HK_TwoCompSys"/>
</dbReference>
<dbReference type="SUPFAM" id="SSF55781">
    <property type="entry name" value="GAF domain-like"/>
    <property type="match status" value="1"/>
</dbReference>
<reference evidence="12 13" key="1">
    <citation type="submission" date="2018-05" db="EMBL/GenBank/DDBJ databases">
        <title>A metagenomic window into the 2 km-deep terrestrial subsurface aquifer revealed taxonomically and functionally diverse microbial community comprising novel uncultured bacterial lineages.</title>
        <authorList>
            <person name="Kadnikov V.V."/>
            <person name="Mardanov A.V."/>
            <person name="Beletsky A.V."/>
            <person name="Banks D."/>
            <person name="Pimenov N.V."/>
            <person name="Frank Y.A."/>
            <person name="Karnachuk O.V."/>
            <person name="Ravin N.V."/>
        </authorList>
    </citation>
    <scope>NUCLEOTIDE SEQUENCE [LARGE SCALE GENOMIC DNA]</scope>
    <source>
        <strain evidence="12">BY5</strain>
    </source>
</reference>
<evidence type="ECO:0000259" key="10">
    <source>
        <dbReference type="PROSITE" id="PS50109"/>
    </source>
</evidence>
<feature type="domain" description="PAC" evidence="11">
    <location>
        <begin position="82"/>
        <end position="134"/>
    </location>
</feature>
<dbReference type="InterPro" id="IPR029016">
    <property type="entry name" value="GAF-like_dom_sf"/>
</dbReference>
<dbReference type="InterPro" id="IPR036890">
    <property type="entry name" value="HATPase_C_sf"/>
</dbReference>
<dbReference type="Gene3D" id="3.30.565.10">
    <property type="entry name" value="Histidine kinase-like ATPase, C-terminal domain"/>
    <property type="match status" value="1"/>
</dbReference>
<dbReference type="PROSITE" id="PS50109">
    <property type="entry name" value="HIS_KIN"/>
    <property type="match status" value="1"/>
</dbReference>
<dbReference type="Gene3D" id="3.30.450.20">
    <property type="entry name" value="PAS domain"/>
    <property type="match status" value="1"/>
</dbReference>
<evidence type="ECO:0000256" key="3">
    <source>
        <dbReference type="ARBA" id="ARBA00022553"/>
    </source>
</evidence>
<dbReference type="PANTHER" id="PTHR24421:SF10">
    <property type="entry name" value="NITRATE_NITRITE SENSOR PROTEIN NARQ"/>
    <property type="match status" value="1"/>
</dbReference>
<evidence type="ECO:0000256" key="7">
    <source>
        <dbReference type="ARBA" id="ARBA00022840"/>
    </source>
</evidence>
<name>A0A367ZSP9_9BACT</name>
<dbReference type="InterPro" id="IPR000700">
    <property type="entry name" value="PAS-assoc_C"/>
</dbReference>
<dbReference type="SUPFAM" id="SSF55874">
    <property type="entry name" value="ATPase domain of HSP90 chaperone/DNA topoisomerase II/histidine kinase"/>
    <property type="match status" value="1"/>
</dbReference>
<dbReference type="GO" id="GO:0000155">
    <property type="term" value="F:phosphorelay sensor kinase activity"/>
    <property type="evidence" value="ECO:0007669"/>
    <property type="project" value="InterPro"/>
</dbReference>
<keyword evidence="6 12" id="KW-0418">Kinase</keyword>
<organism evidence="12 13">
    <name type="scientific">Candidatus Ozemobacter sibiricus</name>
    <dbReference type="NCBI Taxonomy" id="2268124"/>
    <lineage>
        <taxon>Bacteria</taxon>
        <taxon>Candidatus Ozemobacteria</taxon>
        <taxon>Candidatus Ozemobacterales</taxon>
        <taxon>Candidatus Ozemobacteraceae</taxon>
        <taxon>Candidatus Ozemobacter</taxon>
    </lineage>
</organism>
<evidence type="ECO:0000313" key="12">
    <source>
        <dbReference type="EMBL" id="RCK81173.1"/>
    </source>
</evidence>
<dbReference type="InterPro" id="IPR035965">
    <property type="entry name" value="PAS-like_dom_sf"/>
</dbReference>